<organism evidence="2 3">
    <name type="scientific">Rhizomicrobium electricum</name>
    <dbReference type="NCBI Taxonomy" id="480070"/>
    <lineage>
        <taxon>Bacteria</taxon>
        <taxon>Pseudomonadati</taxon>
        <taxon>Pseudomonadota</taxon>
        <taxon>Alphaproteobacteria</taxon>
        <taxon>Micropepsales</taxon>
        <taxon>Micropepsaceae</taxon>
        <taxon>Rhizomicrobium</taxon>
    </lineage>
</organism>
<feature type="region of interest" description="Disordered" evidence="1">
    <location>
        <begin position="1"/>
        <end position="52"/>
    </location>
</feature>
<reference evidence="3" key="1">
    <citation type="journal article" date="2019" name="Int. J. Syst. Evol. Microbiol.">
        <title>The Global Catalogue of Microorganisms (GCM) 10K type strain sequencing project: providing services to taxonomists for standard genome sequencing and annotation.</title>
        <authorList>
            <consortium name="The Broad Institute Genomics Platform"/>
            <consortium name="The Broad Institute Genome Sequencing Center for Infectious Disease"/>
            <person name="Wu L."/>
            <person name="Ma J."/>
        </authorList>
    </citation>
    <scope>NUCLEOTIDE SEQUENCE [LARGE SCALE GENOMIC DNA]</scope>
    <source>
        <strain evidence="3">JCM 15089</strain>
    </source>
</reference>
<accession>A0ABP3P646</accession>
<dbReference type="Proteomes" id="UP001499951">
    <property type="component" value="Unassembled WGS sequence"/>
</dbReference>
<proteinExistence type="predicted"/>
<keyword evidence="3" id="KW-1185">Reference proteome</keyword>
<dbReference type="RefSeq" id="WP_166931256.1">
    <property type="nucleotide sequence ID" value="NZ_BAAADD010000001.1"/>
</dbReference>
<evidence type="ECO:0000256" key="1">
    <source>
        <dbReference type="SAM" id="MobiDB-lite"/>
    </source>
</evidence>
<evidence type="ECO:0000313" key="2">
    <source>
        <dbReference type="EMBL" id="GAA0559493.1"/>
    </source>
</evidence>
<feature type="compositionally biased region" description="Basic residues" evidence="1">
    <location>
        <begin position="33"/>
        <end position="42"/>
    </location>
</feature>
<feature type="compositionally biased region" description="Basic residues" evidence="1">
    <location>
        <begin position="112"/>
        <end position="133"/>
    </location>
</feature>
<gene>
    <name evidence="2" type="ORF">GCM10008942_04970</name>
</gene>
<dbReference type="EMBL" id="BAAADD010000001">
    <property type="protein sequence ID" value="GAA0559493.1"/>
    <property type="molecule type" value="Genomic_DNA"/>
</dbReference>
<name>A0ABP3P646_9PROT</name>
<sequence>MKISTEKKSGSKTRKQLPGKVGSRSGKPAFKARSSRAVRHLSKQALGGVATEDERAEAKLADQIYKVGHPEPLVEAMVLGSGKPGKKKPSAAVAKKRAAEALLKELDEAARHKSQRRAKRRATAKALKKARTS</sequence>
<evidence type="ECO:0000313" key="3">
    <source>
        <dbReference type="Proteomes" id="UP001499951"/>
    </source>
</evidence>
<comment type="caution">
    <text evidence="2">The sequence shown here is derived from an EMBL/GenBank/DDBJ whole genome shotgun (WGS) entry which is preliminary data.</text>
</comment>
<protein>
    <submittedName>
        <fullName evidence="2">Uncharacterized protein</fullName>
    </submittedName>
</protein>
<feature type="region of interest" description="Disordered" evidence="1">
    <location>
        <begin position="107"/>
        <end position="133"/>
    </location>
</feature>